<name>A0A5C3QJD6_9AGAR</name>
<dbReference type="EMBL" id="ML178824">
    <property type="protein sequence ID" value="TFL01657.1"/>
    <property type="molecule type" value="Genomic_DNA"/>
</dbReference>
<keyword evidence="2" id="KW-1185">Reference proteome</keyword>
<accession>A0A5C3QJD6</accession>
<evidence type="ECO:0000313" key="2">
    <source>
        <dbReference type="Proteomes" id="UP000305067"/>
    </source>
</evidence>
<dbReference type="Proteomes" id="UP000305067">
    <property type="component" value="Unassembled WGS sequence"/>
</dbReference>
<reference evidence="1 2" key="1">
    <citation type="journal article" date="2019" name="Nat. Ecol. Evol.">
        <title>Megaphylogeny resolves global patterns of mushroom evolution.</title>
        <authorList>
            <person name="Varga T."/>
            <person name="Krizsan K."/>
            <person name="Foldi C."/>
            <person name="Dima B."/>
            <person name="Sanchez-Garcia M."/>
            <person name="Sanchez-Ramirez S."/>
            <person name="Szollosi G.J."/>
            <person name="Szarkandi J.G."/>
            <person name="Papp V."/>
            <person name="Albert L."/>
            <person name="Andreopoulos W."/>
            <person name="Angelini C."/>
            <person name="Antonin V."/>
            <person name="Barry K.W."/>
            <person name="Bougher N.L."/>
            <person name="Buchanan P."/>
            <person name="Buyck B."/>
            <person name="Bense V."/>
            <person name="Catcheside P."/>
            <person name="Chovatia M."/>
            <person name="Cooper J."/>
            <person name="Damon W."/>
            <person name="Desjardin D."/>
            <person name="Finy P."/>
            <person name="Geml J."/>
            <person name="Haridas S."/>
            <person name="Hughes K."/>
            <person name="Justo A."/>
            <person name="Karasinski D."/>
            <person name="Kautmanova I."/>
            <person name="Kiss B."/>
            <person name="Kocsube S."/>
            <person name="Kotiranta H."/>
            <person name="LaButti K.M."/>
            <person name="Lechner B.E."/>
            <person name="Liimatainen K."/>
            <person name="Lipzen A."/>
            <person name="Lukacs Z."/>
            <person name="Mihaltcheva S."/>
            <person name="Morgado L.N."/>
            <person name="Niskanen T."/>
            <person name="Noordeloos M.E."/>
            <person name="Ohm R.A."/>
            <person name="Ortiz-Santana B."/>
            <person name="Ovrebo C."/>
            <person name="Racz N."/>
            <person name="Riley R."/>
            <person name="Savchenko A."/>
            <person name="Shiryaev A."/>
            <person name="Soop K."/>
            <person name="Spirin V."/>
            <person name="Szebenyi C."/>
            <person name="Tomsovsky M."/>
            <person name="Tulloss R.E."/>
            <person name="Uehling J."/>
            <person name="Grigoriev I.V."/>
            <person name="Vagvolgyi C."/>
            <person name="Papp T."/>
            <person name="Martin F.M."/>
            <person name="Miettinen O."/>
            <person name="Hibbett D.S."/>
            <person name="Nagy L.G."/>
        </authorList>
    </citation>
    <scope>NUCLEOTIDE SEQUENCE [LARGE SCALE GENOMIC DNA]</scope>
    <source>
        <strain evidence="1 2">CBS 309.79</strain>
    </source>
</reference>
<proteinExistence type="predicted"/>
<dbReference type="AlphaFoldDB" id="A0A5C3QJD6"/>
<evidence type="ECO:0000313" key="1">
    <source>
        <dbReference type="EMBL" id="TFL01657.1"/>
    </source>
</evidence>
<protein>
    <submittedName>
        <fullName evidence="1">Uncharacterized protein</fullName>
    </submittedName>
</protein>
<gene>
    <name evidence="1" type="ORF">BDV98DRAFT_64537</name>
</gene>
<organism evidence="1 2">
    <name type="scientific">Pterulicium gracile</name>
    <dbReference type="NCBI Taxonomy" id="1884261"/>
    <lineage>
        <taxon>Eukaryota</taxon>
        <taxon>Fungi</taxon>
        <taxon>Dikarya</taxon>
        <taxon>Basidiomycota</taxon>
        <taxon>Agaricomycotina</taxon>
        <taxon>Agaricomycetes</taxon>
        <taxon>Agaricomycetidae</taxon>
        <taxon>Agaricales</taxon>
        <taxon>Pleurotineae</taxon>
        <taxon>Pterulaceae</taxon>
        <taxon>Pterulicium</taxon>
    </lineage>
</organism>
<sequence length="115" mass="13000">MGGHAPLPVFLSGACSGRAPLVFTESFRLRCISYCCCYCLAFAKCIIHVMHRTPINGFLGFTPEHNGRDSEVKKETLQQHDQEKKQVKKQGKKAIEGQRCKIVGGREWRSEWMDG</sequence>